<dbReference type="InterPro" id="IPR008030">
    <property type="entry name" value="NmrA-like"/>
</dbReference>
<dbReference type="PANTHER" id="PTHR47129">
    <property type="entry name" value="QUINONE OXIDOREDUCTASE 2"/>
    <property type="match status" value="1"/>
</dbReference>
<accession>D2SET5</accession>
<proteinExistence type="predicted"/>
<evidence type="ECO:0000259" key="1">
    <source>
        <dbReference type="Pfam" id="PF05368"/>
    </source>
</evidence>
<dbReference type="Proteomes" id="UP000001382">
    <property type="component" value="Chromosome"/>
</dbReference>
<keyword evidence="3" id="KW-1185">Reference proteome</keyword>
<protein>
    <submittedName>
        <fullName evidence="2">NmrA family protein</fullName>
    </submittedName>
</protein>
<dbReference type="eggNOG" id="COG0702">
    <property type="taxonomic scope" value="Bacteria"/>
</dbReference>
<dbReference type="InterPro" id="IPR036291">
    <property type="entry name" value="NAD(P)-bd_dom_sf"/>
</dbReference>
<dbReference type="Gene3D" id="3.40.50.720">
    <property type="entry name" value="NAD(P)-binding Rossmann-like Domain"/>
    <property type="match status" value="1"/>
</dbReference>
<reference evidence="2 3" key="1">
    <citation type="journal article" date="2010" name="Stand. Genomic Sci.">
        <title>Complete genome sequence of Geodermatophilus obscurus type strain (G-20).</title>
        <authorList>
            <person name="Ivanova N."/>
            <person name="Sikorski J."/>
            <person name="Jando M."/>
            <person name="Munk C."/>
            <person name="Lapidus A."/>
            <person name="Glavina Del Rio T."/>
            <person name="Copeland A."/>
            <person name="Tice H."/>
            <person name="Cheng J.-F."/>
            <person name="Lucas S."/>
            <person name="Chen F."/>
            <person name="Nolan M."/>
            <person name="Bruce D."/>
            <person name="Goodwin L."/>
            <person name="Pitluck S."/>
            <person name="Mavromatis K."/>
            <person name="Mikhailova N."/>
            <person name="Pati A."/>
            <person name="Chen A."/>
            <person name="Palaniappan K."/>
            <person name="Land M."/>
            <person name="Hauser L."/>
            <person name="Chang Y.-J."/>
            <person name="Jeffries C.D."/>
            <person name="Meincke L."/>
            <person name="Brettin T."/>
            <person name="Detter J.C."/>
            <person name="Detter J.C."/>
            <person name="Rohde M."/>
            <person name="Goeker M."/>
            <person name="Bristow J."/>
            <person name="Eisen J.A."/>
            <person name="Markowitz V."/>
            <person name="Hugenholtz P."/>
            <person name="Kyrpides N.C."/>
            <person name="Klenk H.-P."/>
        </authorList>
    </citation>
    <scope>NUCLEOTIDE SEQUENCE [LARGE SCALE GENOMIC DNA]</scope>
    <source>
        <strain evidence="3">ATCC 25078 / DSM 43160 / JCM 3152 / KCC A-0152 / KCTC 9177 / NBRC 13315 / NRRL B-3577 / G-20</strain>
    </source>
</reference>
<feature type="domain" description="NmrA-like" evidence="1">
    <location>
        <begin position="3"/>
        <end position="242"/>
    </location>
</feature>
<evidence type="ECO:0000313" key="3">
    <source>
        <dbReference type="Proteomes" id="UP000001382"/>
    </source>
</evidence>
<organism evidence="2 3">
    <name type="scientific">Geodermatophilus obscurus (strain ATCC 25078 / DSM 43160 / JCM 3152 / CCUG 61914 / KCC A-0152 / KCTC 9177 / NBRC 13315 / NRRL B-3577 / G-20)</name>
    <dbReference type="NCBI Taxonomy" id="526225"/>
    <lineage>
        <taxon>Bacteria</taxon>
        <taxon>Bacillati</taxon>
        <taxon>Actinomycetota</taxon>
        <taxon>Actinomycetes</taxon>
        <taxon>Geodermatophilales</taxon>
        <taxon>Geodermatophilaceae</taxon>
        <taxon>Geodermatophilus</taxon>
    </lineage>
</organism>
<dbReference type="KEGG" id="gob:Gobs_4158"/>
<dbReference type="EMBL" id="CP001867">
    <property type="protein sequence ID" value="ADB76721.1"/>
    <property type="molecule type" value="Genomic_DNA"/>
</dbReference>
<evidence type="ECO:0000313" key="2">
    <source>
        <dbReference type="EMBL" id="ADB76721.1"/>
    </source>
</evidence>
<dbReference type="PANTHER" id="PTHR47129:SF1">
    <property type="entry name" value="NMRA-LIKE DOMAIN-CONTAINING PROTEIN"/>
    <property type="match status" value="1"/>
</dbReference>
<dbReference type="OrthoDB" id="5510591at2"/>
<dbReference type="InterPro" id="IPR052718">
    <property type="entry name" value="NmrA-type_oxidoreductase"/>
</dbReference>
<dbReference type="AlphaFoldDB" id="D2SET5"/>
<dbReference type="STRING" id="526225.Gobs_4158"/>
<dbReference type="SUPFAM" id="SSF51735">
    <property type="entry name" value="NAD(P)-binding Rossmann-fold domains"/>
    <property type="match status" value="1"/>
</dbReference>
<dbReference type="Gene3D" id="3.90.25.10">
    <property type="entry name" value="UDP-galactose 4-epimerase, domain 1"/>
    <property type="match status" value="1"/>
</dbReference>
<dbReference type="HOGENOM" id="CLU_007383_10_4_11"/>
<dbReference type="Pfam" id="PF05368">
    <property type="entry name" value="NmrA"/>
    <property type="match status" value="1"/>
</dbReference>
<gene>
    <name evidence="2" type="ordered locus">Gobs_4158</name>
</gene>
<name>D2SET5_GEOOG</name>
<sequence>MSIVVTGATGQLGRLAVEALLERGVPAAEVVAAGRRTEVLADLAARGVVVRHADYDDVTSLKAAFDGAERLLLVSGSEVGQRVRQHGNAVAAAQAAGVGFVAYTSIVRADTSTLLLAEEHRVTEQLLAAAGVPHALLRNSWYVENYTGQLPVHLAHGIAGAAGNGAVSAATRADYAAAAAAVVATDGHAGAVYELGGAPFTMTELAEVVSAATGRTVTYTDLPVEQYQQVLVAAGLPAPVAAVFADGDRGVAAGELLVEGNDLVRLLGREPTSLAEAVAVAVAGLRA</sequence>
<dbReference type="RefSeq" id="WP_012950146.1">
    <property type="nucleotide sequence ID" value="NC_013757.1"/>
</dbReference>
<reference evidence="3" key="2">
    <citation type="submission" date="2010-01" db="EMBL/GenBank/DDBJ databases">
        <title>The complete genome of Geodermatophilus obscurus DSM 43160.</title>
        <authorList>
            <consortium name="US DOE Joint Genome Institute (JGI-PGF)"/>
            <person name="Lucas S."/>
            <person name="Copeland A."/>
            <person name="Lapidus A."/>
            <person name="Glavina del Rio T."/>
            <person name="Dalin E."/>
            <person name="Tice H."/>
            <person name="Bruce D."/>
            <person name="Goodwin L."/>
            <person name="Pitluck S."/>
            <person name="Kyrpides N."/>
            <person name="Mavromatis K."/>
            <person name="Ivanova N."/>
            <person name="Munk A.C."/>
            <person name="Brettin T."/>
            <person name="Detter J.C."/>
            <person name="Han C."/>
            <person name="Larimer F."/>
            <person name="Land M."/>
            <person name="Hauser L."/>
            <person name="Markowitz V."/>
            <person name="Cheng J.-F."/>
            <person name="Hugenholtz P."/>
            <person name="Woyke T."/>
            <person name="Wu D."/>
            <person name="Jando M."/>
            <person name="Schneider S."/>
            <person name="Klenk H.-P."/>
            <person name="Eisen J.A."/>
        </authorList>
    </citation>
    <scope>NUCLEOTIDE SEQUENCE [LARGE SCALE GENOMIC DNA]</scope>
    <source>
        <strain evidence="3">ATCC 25078 / DSM 43160 / JCM 3152 / KCC A-0152 / KCTC 9177 / NBRC 13315 / NRRL B-3577 / G-20</strain>
    </source>
</reference>